<dbReference type="Pfam" id="PF01547">
    <property type="entry name" value="SBP_bac_1"/>
    <property type="match status" value="1"/>
</dbReference>
<protein>
    <submittedName>
        <fullName evidence="1">Extracellular solute-binding protein</fullName>
    </submittedName>
</protein>
<proteinExistence type="predicted"/>
<evidence type="ECO:0000313" key="2">
    <source>
        <dbReference type="Proteomes" id="UP000282311"/>
    </source>
</evidence>
<dbReference type="SUPFAM" id="SSF53850">
    <property type="entry name" value="Periplasmic binding protein-like II"/>
    <property type="match status" value="1"/>
</dbReference>
<dbReference type="PANTHER" id="PTHR43649">
    <property type="entry name" value="ARABINOSE-BINDING PROTEIN-RELATED"/>
    <property type="match status" value="1"/>
</dbReference>
<comment type="caution">
    <text evidence="1">The sequence shown here is derived from an EMBL/GenBank/DDBJ whole genome shotgun (WGS) entry which is preliminary data.</text>
</comment>
<accession>A0A3B0CMF4</accession>
<evidence type="ECO:0000313" key="1">
    <source>
        <dbReference type="EMBL" id="RKN85567.1"/>
    </source>
</evidence>
<dbReference type="Gene3D" id="3.40.190.10">
    <property type="entry name" value="Periplasmic binding protein-like II"/>
    <property type="match status" value="1"/>
</dbReference>
<gene>
    <name evidence="1" type="ORF">D7M11_07735</name>
</gene>
<organism evidence="1 2">
    <name type="scientific">Paenibacillus ginsengarvi</name>
    <dbReference type="NCBI Taxonomy" id="400777"/>
    <lineage>
        <taxon>Bacteria</taxon>
        <taxon>Bacillati</taxon>
        <taxon>Bacillota</taxon>
        <taxon>Bacilli</taxon>
        <taxon>Bacillales</taxon>
        <taxon>Paenibacillaceae</taxon>
        <taxon>Paenibacillus</taxon>
    </lineage>
</organism>
<dbReference type="Proteomes" id="UP000282311">
    <property type="component" value="Unassembled WGS sequence"/>
</dbReference>
<dbReference type="InterPro" id="IPR006059">
    <property type="entry name" value="SBP"/>
</dbReference>
<keyword evidence="2" id="KW-1185">Reference proteome</keyword>
<dbReference type="AlphaFoldDB" id="A0A3B0CMF4"/>
<dbReference type="PANTHER" id="PTHR43649:SF12">
    <property type="entry name" value="DIACETYLCHITOBIOSE BINDING PROTEIN DASA"/>
    <property type="match status" value="1"/>
</dbReference>
<sequence length="548" mass="61418">MFRQSQSLLQHLPAISCTSPSPYRVPSCRPAAQMSRHRFHRTKSHIKRTYPVTVSRSCPDDAFKKRRIYKIFNCNIVDNITYGFYTSLCTAMNETTTWRNQNMSRNWKIASLFLMTALTAACSGQGAQGVDAKTGDAGASNPPAAAKEPVELTFYYMYADSNYEEFMREHGRLIQKKYPNFTFKFVQNTKGTTPEDIVATKMDVDVFIAINSSMMTIKDLKLDSDITDLVAKHKFDLGRLEPAALNVLRSIGDGKLPGLPFKVNSLGLLYNKDLFDKFGVPYPKDGWTWDDALETSRKLTRNESGVQYRGFGIRPLGNTMLLNQYSYNMIQKDTFKATINNDQWKGYLSKLIPMFQIPGYDPTADNMADAKQADMFFKEQTLAMLVTMNSDFPKAHQNLNINWDAATFPVLKEKPGVGSAPDIVYYALSATSKHRDEAFLAMTDILSDEVQMSRSKLGNPTVLKNEAIRAAFGSETSDLKGKNSKALIPQTYADPTLYTKYNTKIVVPLVTAYRNVILGKADLNTALREAEEKANNDIQAVIGSTAAK</sequence>
<dbReference type="InterPro" id="IPR050490">
    <property type="entry name" value="Bact_solute-bd_prot1"/>
</dbReference>
<dbReference type="EMBL" id="RBAH01000004">
    <property type="protein sequence ID" value="RKN85567.1"/>
    <property type="molecule type" value="Genomic_DNA"/>
</dbReference>
<name>A0A3B0CMF4_9BACL</name>
<reference evidence="1 2" key="1">
    <citation type="journal article" date="2007" name="Int. J. Syst. Evol. Microbiol.">
        <title>Paenibacillus ginsengarvi sp. nov., isolated from soil from ginseng cultivation.</title>
        <authorList>
            <person name="Yoon M.H."/>
            <person name="Ten L.N."/>
            <person name="Im W.T."/>
        </authorList>
    </citation>
    <scope>NUCLEOTIDE SEQUENCE [LARGE SCALE GENOMIC DNA]</scope>
    <source>
        <strain evidence="1 2">KCTC 13059</strain>
    </source>
</reference>